<evidence type="ECO:0000256" key="1">
    <source>
        <dbReference type="SAM" id="Phobius"/>
    </source>
</evidence>
<protein>
    <submittedName>
        <fullName evidence="2">Uncharacterized protein</fullName>
    </submittedName>
</protein>
<evidence type="ECO:0000313" key="2">
    <source>
        <dbReference type="EMBL" id="QHU02232.1"/>
    </source>
</evidence>
<sequence length="403" mass="44578">MVSSLFIMLFLVVMVFFIIYHFYIDYSNWSNTGNTFAEGMTAPGCDTFCGPGRTCTPYCKENCGCGDKSQTTPSTTNNLNNDQVISRRTNSRAGINNPMKRDVSLNCKPGCVAPTGPFANCKNITQEGQPKKSCPYRCFNPSLEPNKCQYNQDCNSCGTKIFNPDDEPYMDPKQPNMVPEQPYMDPKQPSFAGQQADIQNGSPQTTPLTTGPINTPVQSNNPSLVTQPTNNPLFTKEIMRTVLGNKNLIPSDINITLDKQSNFIRIAKGFMQDLSNIRNVALPNIDNDDFESLGRVIAKIKIQEEEEINGPQSNVAKQQLINSVNNILAGTTISNSQVDWQAPRATAKMSTTGMYNDNSNSMLGYGSKATKHHSEKPANGLCLWEGCEKNEKGKPYDSIYSLY</sequence>
<dbReference type="EMBL" id="MN740355">
    <property type="protein sequence ID" value="QHU02232.1"/>
    <property type="molecule type" value="Genomic_DNA"/>
</dbReference>
<proteinExistence type="predicted"/>
<accession>A0A6C0J9B9</accession>
<organism evidence="2">
    <name type="scientific">viral metagenome</name>
    <dbReference type="NCBI Taxonomy" id="1070528"/>
    <lineage>
        <taxon>unclassified sequences</taxon>
        <taxon>metagenomes</taxon>
        <taxon>organismal metagenomes</taxon>
    </lineage>
</organism>
<keyword evidence="1" id="KW-1133">Transmembrane helix</keyword>
<feature type="transmembrane region" description="Helical" evidence="1">
    <location>
        <begin position="6"/>
        <end position="24"/>
    </location>
</feature>
<reference evidence="2" key="1">
    <citation type="journal article" date="2020" name="Nature">
        <title>Giant virus diversity and host interactions through global metagenomics.</title>
        <authorList>
            <person name="Schulz F."/>
            <person name="Roux S."/>
            <person name="Paez-Espino D."/>
            <person name="Jungbluth S."/>
            <person name="Walsh D.A."/>
            <person name="Denef V.J."/>
            <person name="McMahon K.D."/>
            <person name="Konstantinidis K.T."/>
            <person name="Eloe-Fadrosh E.A."/>
            <person name="Kyrpides N.C."/>
            <person name="Woyke T."/>
        </authorList>
    </citation>
    <scope>NUCLEOTIDE SEQUENCE</scope>
    <source>
        <strain evidence="2">GVMAG-M-3300025880-75</strain>
    </source>
</reference>
<keyword evidence="1" id="KW-0812">Transmembrane</keyword>
<keyword evidence="1" id="KW-0472">Membrane</keyword>
<name>A0A6C0J9B9_9ZZZZ</name>
<dbReference type="AlphaFoldDB" id="A0A6C0J9B9"/>